<keyword evidence="10 12" id="KW-0739">Sodium transport</keyword>
<proteinExistence type="inferred from homology"/>
<evidence type="ECO:0000256" key="10">
    <source>
        <dbReference type="ARBA" id="ARBA00023201"/>
    </source>
</evidence>
<accession>A0A9P0KE10</accession>
<evidence type="ECO:0000256" key="1">
    <source>
        <dbReference type="ARBA" id="ARBA00004141"/>
    </source>
</evidence>
<evidence type="ECO:0000256" key="11">
    <source>
        <dbReference type="ARBA" id="ARBA00023303"/>
    </source>
</evidence>
<keyword evidence="6 13" id="KW-1133">Transmembrane helix</keyword>
<feature type="transmembrane region" description="Helical" evidence="13">
    <location>
        <begin position="87"/>
        <end position="108"/>
    </location>
</feature>
<protein>
    <submittedName>
        <fullName evidence="14">Uncharacterized protein</fullName>
    </submittedName>
</protein>
<evidence type="ECO:0000313" key="15">
    <source>
        <dbReference type="Proteomes" id="UP001152888"/>
    </source>
</evidence>
<keyword evidence="11 12" id="KW-0407">Ion channel</keyword>
<comment type="subcellular location">
    <subcellularLocation>
        <location evidence="1">Membrane</location>
        <topology evidence="1">Multi-pass membrane protein</topology>
    </subcellularLocation>
</comment>
<dbReference type="PANTHER" id="PTHR11690:SF288">
    <property type="entry name" value="AMILORIDE-SENSITIVE NA+ CHANNEL-RELATED"/>
    <property type="match status" value="1"/>
</dbReference>
<keyword evidence="9 13" id="KW-0472">Membrane</keyword>
<dbReference type="Gene3D" id="1.10.287.770">
    <property type="entry name" value="YojJ-like"/>
    <property type="match status" value="1"/>
</dbReference>
<dbReference type="Proteomes" id="UP001152888">
    <property type="component" value="Unassembled WGS sequence"/>
</dbReference>
<evidence type="ECO:0000256" key="13">
    <source>
        <dbReference type="SAM" id="Phobius"/>
    </source>
</evidence>
<dbReference type="InterPro" id="IPR020903">
    <property type="entry name" value="ENaC_CS"/>
</dbReference>
<dbReference type="Gene3D" id="2.60.470.10">
    <property type="entry name" value="Acid-sensing ion channels like domains"/>
    <property type="match status" value="1"/>
</dbReference>
<evidence type="ECO:0000256" key="9">
    <source>
        <dbReference type="ARBA" id="ARBA00023136"/>
    </source>
</evidence>
<evidence type="ECO:0000256" key="2">
    <source>
        <dbReference type="ARBA" id="ARBA00007193"/>
    </source>
</evidence>
<evidence type="ECO:0000313" key="14">
    <source>
        <dbReference type="EMBL" id="CAH1972357.1"/>
    </source>
</evidence>
<dbReference type="GO" id="GO:0015280">
    <property type="term" value="F:ligand-gated sodium channel activity"/>
    <property type="evidence" value="ECO:0007669"/>
    <property type="project" value="TreeGrafter"/>
</dbReference>
<evidence type="ECO:0000256" key="5">
    <source>
        <dbReference type="ARBA" id="ARBA00022692"/>
    </source>
</evidence>
<keyword evidence="5 12" id="KW-0812">Transmembrane</keyword>
<dbReference type="Pfam" id="PF00858">
    <property type="entry name" value="ASC"/>
    <property type="match status" value="1"/>
</dbReference>
<evidence type="ECO:0000256" key="4">
    <source>
        <dbReference type="ARBA" id="ARBA00022461"/>
    </source>
</evidence>
<dbReference type="PROSITE" id="PS01206">
    <property type="entry name" value="ASC"/>
    <property type="match status" value="1"/>
</dbReference>
<keyword evidence="8 12" id="KW-0406">Ion transport</keyword>
<keyword evidence="7" id="KW-0915">Sodium</keyword>
<name>A0A9P0KE10_ACAOB</name>
<keyword evidence="4 12" id="KW-0894">Sodium channel</keyword>
<gene>
    <name evidence="14" type="ORF">ACAOBT_LOCUS9960</name>
</gene>
<dbReference type="GO" id="GO:0005886">
    <property type="term" value="C:plasma membrane"/>
    <property type="evidence" value="ECO:0007669"/>
    <property type="project" value="TreeGrafter"/>
</dbReference>
<evidence type="ECO:0000256" key="8">
    <source>
        <dbReference type="ARBA" id="ARBA00023065"/>
    </source>
</evidence>
<dbReference type="OrthoDB" id="6021021at2759"/>
<comment type="caution">
    <text evidence="14">The sequence shown here is derived from an EMBL/GenBank/DDBJ whole genome shotgun (WGS) entry which is preliminary data.</text>
</comment>
<evidence type="ECO:0000256" key="3">
    <source>
        <dbReference type="ARBA" id="ARBA00022448"/>
    </source>
</evidence>
<dbReference type="InterPro" id="IPR001873">
    <property type="entry name" value="ENaC"/>
</dbReference>
<organism evidence="14 15">
    <name type="scientific">Acanthoscelides obtectus</name>
    <name type="common">Bean weevil</name>
    <name type="synonym">Bruchus obtectus</name>
    <dbReference type="NCBI Taxonomy" id="200917"/>
    <lineage>
        <taxon>Eukaryota</taxon>
        <taxon>Metazoa</taxon>
        <taxon>Ecdysozoa</taxon>
        <taxon>Arthropoda</taxon>
        <taxon>Hexapoda</taxon>
        <taxon>Insecta</taxon>
        <taxon>Pterygota</taxon>
        <taxon>Neoptera</taxon>
        <taxon>Endopterygota</taxon>
        <taxon>Coleoptera</taxon>
        <taxon>Polyphaga</taxon>
        <taxon>Cucujiformia</taxon>
        <taxon>Chrysomeloidea</taxon>
        <taxon>Chrysomelidae</taxon>
        <taxon>Bruchinae</taxon>
        <taxon>Bruchini</taxon>
        <taxon>Acanthoscelides</taxon>
    </lineage>
</organism>
<dbReference type="PRINTS" id="PR01078">
    <property type="entry name" value="AMINACHANNEL"/>
</dbReference>
<evidence type="ECO:0000256" key="12">
    <source>
        <dbReference type="RuleBase" id="RU000679"/>
    </source>
</evidence>
<feature type="transmembrane region" description="Helical" evidence="13">
    <location>
        <begin position="526"/>
        <end position="552"/>
    </location>
</feature>
<keyword evidence="3 12" id="KW-0813">Transport</keyword>
<evidence type="ECO:0000256" key="7">
    <source>
        <dbReference type="ARBA" id="ARBA00023053"/>
    </source>
</evidence>
<dbReference type="AlphaFoldDB" id="A0A9P0KE10"/>
<sequence length="571" mass="66579">MASVKSSNCDESLGNECAISISTITSPEVPRQGTIERAITKKQVKNGRAKISYYYSGTKGYFREYCESTTIHGFKYLSEKRSICERILWLLLISLSISACGFLISRIYNRFITSPVIVSFATKESPLYTIPFPAVTICPMTKAKKSVYDFTRGVYRFKAMRGLAPEEKRNAQYFALLCRYSQIYFYDSGKLSNDFNKIIDQMKLNLSEYTEECQVGENDPEPCENLFQPIILDEGICYTYNMLDRTAIFRDEVYRFKDYHKNENTVNWDIDSGYTFNDSTPDGSFLNYPNNAYLSGYENGLHIKFRQLASELDYFCSPNSQGFKVSLHAPHVIPQLEKQFFQVPFGDAIMAAVQPKMTKTSQQVRKYHPDKRECYFSNEKYLRYFKQYTSSNCRLECYTNYTAKICECVRFYMPKKSSTDICGMSHICHFTNRVQMQWNSVLKQKETQHTATNQNDTSFCDCRRSCVEINYEVQLSQYAWNYGYMPLARFRDKKKESYRYARLSIFFKEDFFLTLERNELYGPIDFLANFGGLLGLFTGFSLLSLAEIVYFLSVRICCNFRLHKFWTGPKN</sequence>
<keyword evidence="15" id="KW-1185">Reference proteome</keyword>
<evidence type="ECO:0000256" key="6">
    <source>
        <dbReference type="ARBA" id="ARBA00022989"/>
    </source>
</evidence>
<reference evidence="14" key="1">
    <citation type="submission" date="2022-03" db="EMBL/GenBank/DDBJ databases">
        <authorList>
            <person name="Sayadi A."/>
        </authorList>
    </citation>
    <scope>NUCLEOTIDE SEQUENCE</scope>
</reference>
<dbReference type="PANTHER" id="PTHR11690">
    <property type="entry name" value="AMILORIDE-SENSITIVE SODIUM CHANNEL-RELATED"/>
    <property type="match status" value="1"/>
</dbReference>
<dbReference type="EMBL" id="CAKOFQ010006798">
    <property type="protein sequence ID" value="CAH1972357.1"/>
    <property type="molecule type" value="Genomic_DNA"/>
</dbReference>
<comment type="similarity">
    <text evidence="2 12">Belongs to the amiloride-sensitive sodium channel (TC 1.A.6) family.</text>
</comment>